<dbReference type="Proteomes" id="UP001057520">
    <property type="component" value="Chromosome"/>
</dbReference>
<dbReference type="Pfam" id="PF11259">
    <property type="entry name" value="DUF3060"/>
    <property type="match status" value="1"/>
</dbReference>
<sequence>MVFTALLALVAGLAAGPAKAPIEISGVEHQRSIDCEGRDVVVDGVDHVLTFTGACASLTLSGSGSKIVIDLKPGALVEVNGTDQSVRWRSAKPPRVNISGVDNSVSKAP</sequence>
<organism evidence="2 3">
    <name type="scientific">Caulobacter segnis</name>
    <dbReference type="NCBI Taxonomy" id="88688"/>
    <lineage>
        <taxon>Bacteria</taxon>
        <taxon>Pseudomonadati</taxon>
        <taxon>Pseudomonadota</taxon>
        <taxon>Alphaproteobacteria</taxon>
        <taxon>Caulobacterales</taxon>
        <taxon>Caulobacteraceae</taxon>
        <taxon>Caulobacter</taxon>
    </lineage>
</organism>
<evidence type="ECO:0000256" key="1">
    <source>
        <dbReference type="SAM" id="SignalP"/>
    </source>
</evidence>
<dbReference type="EMBL" id="CP096040">
    <property type="protein sequence ID" value="USQ96281.1"/>
    <property type="molecule type" value="Genomic_DNA"/>
</dbReference>
<gene>
    <name evidence="2" type="ORF">MZV50_01410</name>
</gene>
<protein>
    <submittedName>
        <fullName evidence="2">DUF3060 domain-containing protein</fullName>
    </submittedName>
</protein>
<accession>A0ABY4ZUL2</accession>
<dbReference type="InterPro" id="IPR021417">
    <property type="entry name" value="DUF3060"/>
</dbReference>
<feature type="chain" id="PRO_5045543188" evidence="1">
    <location>
        <begin position="21"/>
        <end position="109"/>
    </location>
</feature>
<feature type="signal peptide" evidence="1">
    <location>
        <begin position="1"/>
        <end position="20"/>
    </location>
</feature>
<evidence type="ECO:0000313" key="2">
    <source>
        <dbReference type="EMBL" id="USQ96281.1"/>
    </source>
</evidence>
<keyword evidence="3" id="KW-1185">Reference proteome</keyword>
<keyword evidence="1" id="KW-0732">Signal</keyword>
<name>A0ABY4ZUL2_9CAUL</name>
<proteinExistence type="predicted"/>
<reference evidence="2 3" key="1">
    <citation type="submission" date="2022-04" db="EMBL/GenBank/DDBJ databases">
        <title>Genome sequence of soybean root-associated Caulobacter segnis RL271.</title>
        <authorList>
            <person name="Longley R."/>
            <person name="Bonito G."/>
            <person name="Trigodet F."/>
            <person name="Crosson S."/>
            <person name="Fiebig A."/>
        </authorList>
    </citation>
    <scope>NUCLEOTIDE SEQUENCE [LARGE SCALE GENOMIC DNA]</scope>
    <source>
        <strain evidence="2 3">RL271</strain>
    </source>
</reference>
<evidence type="ECO:0000313" key="3">
    <source>
        <dbReference type="Proteomes" id="UP001057520"/>
    </source>
</evidence>